<organism evidence="2 3">
    <name type="scientific">Nonomuraea rosea</name>
    <dbReference type="NCBI Taxonomy" id="638574"/>
    <lineage>
        <taxon>Bacteria</taxon>
        <taxon>Bacillati</taxon>
        <taxon>Actinomycetota</taxon>
        <taxon>Actinomycetes</taxon>
        <taxon>Streptosporangiales</taxon>
        <taxon>Streptosporangiaceae</taxon>
        <taxon>Nonomuraea</taxon>
    </lineage>
</organism>
<dbReference type="Pfam" id="PF00583">
    <property type="entry name" value="Acetyltransf_1"/>
    <property type="match status" value="1"/>
</dbReference>
<evidence type="ECO:0000313" key="3">
    <source>
        <dbReference type="Proteomes" id="UP001500630"/>
    </source>
</evidence>
<proteinExistence type="predicted"/>
<comment type="caution">
    <text evidence="2">The sequence shown here is derived from an EMBL/GenBank/DDBJ whole genome shotgun (WGS) entry which is preliminary data.</text>
</comment>
<evidence type="ECO:0000313" key="2">
    <source>
        <dbReference type="EMBL" id="GAA3594408.1"/>
    </source>
</evidence>
<gene>
    <name evidence="2" type="ORF">GCM10022419_091980</name>
</gene>
<feature type="domain" description="N-acetyltransferase" evidence="1">
    <location>
        <begin position="18"/>
        <end position="187"/>
    </location>
</feature>
<reference evidence="3" key="1">
    <citation type="journal article" date="2019" name="Int. J. Syst. Evol. Microbiol.">
        <title>The Global Catalogue of Microorganisms (GCM) 10K type strain sequencing project: providing services to taxonomists for standard genome sequencing and annotation.</title>
        <authorList>
            <consortium name="The Broad Institute Genomics Platform"/>
            <consortium name="The Broad Institute Genome Sequencing Center for Infectious Disease"/>
            <person name="Wu L."/>
            <person name="Ma J."/>
        </authorList>
    </citation>
    <scope>NUCLEOTIDE SEQUENCE [LARGE SCALE GENOMIC DNA]</scope>
    <source>
        <strain evidence="3">JCM 17326</strain>
    </source>
</reference>
<sequence length="200" mass="21532">MERRPIVTVMPHVDSNLERLSGAEALDRAAELIEVYRASFSGPPWFEDDHGVAAFAERLTADARRPGFVAVLAGQDGEPAGFGTAWPTLSPFPTGRSYDRVRRQLGDQTEARLTGALEVDELAVSPYARGRGLAARILGLLCAGAPDCWLLTAPDAHDAIRLYERLGWQRLTGPDADVVVYTRASISSERVKGTSGGKAG</sequence>
<evidence type="ECO:0000259" key="1">
    <source>
        <dbReference type="PROSITE" id="PS51186"/>
    </source>
</evidence>
<dbReference type="Proteomes" id="UP001500630">
    <property type="component" value="Unassembled WGS sequence"/>
</dbReference>
<name>A0ABP6Z2I7_9ACTN</name>
<dbReference type="EMBL" id="BAABDQ010000029">
    <property type="protein sequence ID" value="GAA3594408.1"/>
    <property type="molecule type" value="Genomic_DNA"/>
</dbReference>
<protein>
    <submittedName>
        <fullName evidence="2">GNAT family N-acetyltransferase</fullName>
    </submittedName>
</protein>
<dbReference type="Gene3D" id="3.40.630.30">
    <property type="match status" value="1"/>
</dbReference>
<dbReference type="SUPFAM" id="SSF55729">
    <property type="entry name" value="Acyl-CoA N-acyltransferases (Nat)"/>
    <property type="match status" value="1"/>
</dbReference>
<accession>A0ABP6Z2I7</accession>
<dbReference type="PROSITE" id="PS51186">
    <property type="entry name" value="GNAT"/>
    <property type="match status" value="1"/>
</dbReference>
<keyword evidence="3" id="KW-1185">Reference proteome</keyword>
<dbReference type="InterPro" id="IPR000182">
    <property type="entry name" value="GNAT_dom"/>
</dbReference>
<dbReference type="InterPro" id="IPR016181">
    <property type="entry name" value="Acyl_CoA_acyltransferase"/>
</dbReference>